<dbReference type="Proteomes" id="UP001460270">
    <property type="component" value="Unassembled WGS sequence"/>
</dbReference>
<dbReference type="AlphaFoldDB" id="A0AAW0MMN3"/>
<evidence type="ECO:0000313" key="1">
    <source>
        <dbReference type="EMBL" id="KAK7879456.1"/>
    </source>
</evidence>
<comment type="caution">
    <text evidence="1">The sequence shown here is derived from an EMBL/GenBank/DDBJ whole genome shotgun (WGS) entry which is preliminary data.</text>
</comment>
<keyword evidence="2" id="KW-1185">Reference proteome</keyword>
<accession>A0AAW0MMN3</accession>
<evidence type="ECO:0000313" key="2">
    <source>
        <dbReference type="Proteomes" id="UP001460270"/>
    </source>
</evidence>
<reference evidence="2" key="1">
    <citation type="submission" date="2024-04" db="EMBL/GenBank/DDBJ databases">
        <title>Salinicola lusitanus LLJ914,a marine bacterium isolated from the Okinawa Trough.</title>
        <authorList>
            <person name="Li J."/>
        </authorList>
    </citation>
    <scope>NUCLEOTIDE SEQUENCE [LARGE SCALE GENOMIC DNA]</scope>
</reference>
<organism evidence="1 2">
    <name type="scientific">Mugilogobius chulae</name>
    <name type="common">yellowstripe goby</name>
    <dbReference type="NCBI Taxonomy" id="88201"/>
    <lineage>
        <taxon>Eukaryota</taxon>
        <taxon>Metazoa</taxon>
        <taxon>Chordata</taxon>
        <taxon>Craniata</taxon>
        <taxon>Vertebrata</taxon>
        <taxon>Euteleostomi</taxon>
        <taxon>Actinopterygii</taxon>
        <taxon>Neopterygii</taxon>
        <taxon>Teleostei</taxon>
        <taxon>Neoteleostei</taxon>
        <taxon>Acanthomorphata</taxon>
        <taxon>Gobiaria</taxon>
        <taxon>Gobiiformes</taxon>
        <taxon>Gobioidei</taxon>
        <taxon>Gobiidae</taxon>
        <taxon>Gobionellinae</taxon>
        <taxon>Mugilogobius</taxon>
    </lineage>
</organism>
<protein>
    <submittedName>
        <fullName evidence="1">Uncharacterized protein</fullName>
    </submittedName>
</protein>
<dbReference type="EMBL" id="JBBPFD010000268">
    <property type="protein sequence ID" value="KAK7879456.1"/>
    <property type="molecule type" value="Genomic_DNA"/>
</dbReference>
<sequence>MCPYTVKPVNPEEEAFTVKAAQLSRRKNVLSQRETEAAFQTTREPQNGAIGLKASSVSKFGLLDLNFTQFFPDEPPVFSPALTPPPGARPDR</sequence>
<gene>
    <name evidence="1" type="ORF">WMY93_033844</name>
</gene>
<proteinExistence type="predicted"/>
<name>A0AAW0MMN3_9GOBI</name>